<comment type="caution">
    <text evidence="1">The sequence shown here is derived from an EMBL/GenBank/DDBJ whole genome shotgun (WGS) entry which is preliminary data.</text>
</comment>
<evidence type="ECO:0000313" key="1">
    <source>
        <dbReference type="EMBL" id="KAK8836188.1"/>
    </source>
</evidence>
<name>A0ABR2GQG5_9EUKA</name>
<reference evidence="1 2" key="1">
    <citation type="submission" date="2024-04" db="EMBL/GenBank/DDBJ databases">
        <title>Tritrichomonas musculus Genome.</title>
        <authorList>
            <person name="Alves-Ferreira E."/>
            <person name="Grigg M."/>
            <person name="Lorenzi H."/>
            <person name="Galac M."/>
        </authorList>
    </citation>
    <scope>NUCLEOTIDE SEQUENCE [LARGE SCALE GENOMIC DNA]</scope>
    <source>
        <strain evidence="1 2">EAF2021</strain>
    </source>
</reference>
<organism evidence="1 2">
    <name type="scientific">Tritrichomonas musculus</name>
    <dbReference type="NCBI Taxonomy" id="1915356"/>
    <lineage>
        <taxon>Eukaryota</taxon>
        <taxon>Metamonada</taxon>
        <taxon>Parabasalia</taxon>
        <taxon>Tritrichomonadida</taxon>
        <taxon>Tritrichomonadidae</taxon>
        <taxon>Tritrichomonas</taxon>
    </lineage>
</organism>
<gene>
    <name evidence="1" type="ORF">M9Y10_039820</name>
</gene>
<dbReference type="Proteomes" id="UP001470230">
    <property type="component" value="Unassembled WGS sequence"/>
</dbReference>
<sequence>MIAYQCNKDKDYEVMFSKAKSIYDGTLIAVSLSYQLGQKNLDLFLDCRKKSLEMMEESVDQCSIDTKICFGMHQLFLNE</sequence>
<evidence type="ECO:0000313" key="2">
    <source>
        <dbReference type="Proteomes" id="UP001470230"/>
    </source>
</evidence>
<protein>
    <submittedName>
        <fullName evidence="1">Uncharacterized protein</fullName>
    </submittedName>
</protein>
<keyword evidence="2" id="KW-1185">Reference proteome</keyword>
<accession>A0ABR2GQG5</accession>
<proteinExistence type="predicted"/>
<dbReference type="EMBL" id="JAPFFF010000067">
    <property type="protein sequence ID" value="KAK8836188.1"/>
    <property type="molecule type" value="Genomic_DNA"/>
</dbReference>